<feature type="domain" description="N-acetyltransferase" evidence="3">
    <location>
        <begin position="4"/>
        <end position="155"/>
    </location>
</feature>
<dbReference type="EMBL" id="SMAA01000011">
    <property type="protein sequence ID" value="TCS78191.1"/>
    <property type="molecule type" value="Genomic_DNA"/>
</dbReference>
<evidence type="ECO:0000256" key="1">
    <source>
        <dbReference type="ARBA" id="ARBA00022679"/>
    </source>
</evidence>
<proteinExistence type="predicted"/>
<reference evidence="4 5" key="1">
    <citation type="submission" date="2019-03" db="EMBL/GenBank/DDBJ databases">
        <title>Genomic Encyclopedia of Type Strains, Phase IV (KMG-IV): sequencing the most valuable type-strain genomes for metagenomic binning, comparative biology and taxonomic classification.</title>
        <authorList>
            <person name="Goeker M."/>
        </authorList>
    </citation>
    <scope>NUCLEOTIDE SEQUENCE [LARGE SCALE GENOMIC DNA]</scope>
    <source>
        <strain evidence="4 5">DSM 20467</strain>
    </source>
</reference>
<dbReference type="NCBIfam" id="NF005840">
    <property type="entry name" value="PRK07757.1"/>
    <property type="match status" value="1"/>
</dbReference>
<keyword evidence="5" id="KW-1185">Reference proteome</keyword>
<comment type="caution">
    <text evidence="4">The sequence shown here is derived from an EMBL/GenBank/DDBJ whole genome shotgun (WGS) entry which is preliminary data.</text>
</comment>
<dbReference type="Pfam" id="PF00583">
    <property type="entry name" value="Acetyltransf_1"/>
    <property type="match status" value="1"/>
</dbReference>
<dbReference type="CDD" id="cd04301">
    <property type="entry name" value="NAT_SF"/>
    <property type="match status" value="1"/>
</dbReference>
<dbReference type="Proteomes" id="UP000295188">
    <property type="component" value="Unassembled WGS sequence"/>
</dbReference>
<dbReference type="SUPFAM" id="SSF55729">
    <property type="entry name" value="Acyl-CoA N-acyltransferases (Nat)"/>
    <property type="match status" value="1"/>
</dbReference>
<dbReference type="PROSITE" id="PS51186">
    <property type="entry name" value="GNAT"/>
    <property type="match status" value="1"/>
</dbReference>
<accession>A0A4R3K687</accession>
<dbReference type="PANTHER" id="PTHR43626">
    <property type="entry name" value="ACYL-COA N-ACYLTRANSFERASE"/>
    <property type="match status" value="1"/>
</dbReference>
<dbReference type="Gene3D" id="3.40.630.30">
    <property type="match status" value="1"/>
</dbReference>
<keyword evidence="2" id="KW-0012">Acyltransferase</keyword>
<dbReference type="InterPro" id="IPR000182">
    <property type="entry name" value="GNAT_dom"/>
</dbReference>
<evidence type="ECO:0000256" key="2">
    <source>
        <dbReference type="ARBA" id="ARBA00023315"/>
    </source>
</evidence>
<organism evidence="4 5">
    <name type="scientific">Pectinatus cerevisiiphilus</name>
    <dbReference type="NCBI Taxonomy" id="86956"/>
    <lineage>
        <taxon>Bacteria</taxon>
        <taxon>Bacillati</taxon>
        <taxon>Bacillota</taxon>
        <taxon>Negativicutes</taxon>
        <taxon>Selenomonadales</taxon>
        <taxon>Selenomonadaceae</taxon>
        <taxon>Pectinatus</taxon>
    </lineage>
</organism>
<gene>
    <name evidence="4" type="ORF">EDC37_11156</name>
</gene>
<evidence type="ECO:0000313" key="5">
    <source>
        <dbReference type="Proteomes" id="UP000295188"/>
    </source>
</evidence>
<dbReference type="InterPro" id="IPR016181">
    <property type="entry name" value="Acyl_CoA_acyltransferase"/>
</dbReference>
<dbReference type="GO" id="GO:0008080">
    <property type="term" value="F:N-acetyltransferase activity"/>
    <property type="evidence" value="ECO:0007669"/>
    <property type="project" value="InterPro"/>
</dbReference>
<protein>
    <submittedName>
        <fullName evidence="4">Amino-acid N-acetyltransferase</fullName>
    </submittedName>
</protein>
<evidence type="ECO:0000313" key="4">
    <source>
        <dbReference type="EMBL" id="TCS78191.1"/>
    </source>
</evidence>
<dbReference type="InterPro" id="IPR045039">
    <property type="entry name" value="NSI-like"/>
</dbReference>
<evidence type="ECO:0000259" key="3">
    <source>
        <dbReference type="PROSITE" id="PS51186"/>
    </source>
</evidence>
<keyword evidence="1 4" id="KW-0808">Transferase</keyword>
<name>A0A4R3K687_9FIRM</name>
<dbReference type="GO" id="GO:0005737">
    <property type="term" value="C:cytoplasm"/>
    <property type="evidence" value="ECO:0007669"/>
    <property type="project" value="TreeGrafter"/>
</dbReference>
<dbReference type="AlphaFoldDB" id="A0A4R3K687"/>
<sequence length="155" mass="17708">MIPIIYRNAILPDVESIHRLVYDYAQDGLMLARSRNQLYETIRDMIVAEEDGHIVGVGGLHVVWDAIAEIRTLAVAKSATRKHIGSEIVLRLIADGRKLGIETFFTLTYQPEFFSSLGFREVTKDKLPQKIWKECIDCPKFPNCDEIAMILMNKK</sequence>
<dbReference type="PANTHER" id="PTHR43626:SF4">
    <property type="entry name" value="GCN5-RELATED N-ACETYLTRANSFERASE 2, CHLOROPLASTIC"/>
    <property type="match status" value="1"/>
</dbReference>